<dbReference type="AlphaFoldDB" id="R7QAT5"/>
<feature type="compositionally biased region" description="Pro residues" evidence="1">
    <location>
        <begin position="96"/>
        <end position="113"/>
    </location>
</feature>
<feature type="region of interest" description="Disordered" evidence="1">
    <location>
        <begin position="1"/>
        <end position="52"/>
    </location>
</feature>
<evidence type="ECO:0000256" key="1">
    <source>
        <dbReference type="SAM" id="MobiDB-lite"/>
    </source>
</evidence>
<evidence type="ECO:0000313" key="3">
    <source>
        <dbReference type="Proteomes" id="UP000012073"/>
    </source>
</evidence>
<dbReference type="RefSeq" id="XP_005714389.1">
    <property type="nucleotide sequence ID" value="XM_005714332.1"/>
</dbReference>
<feature type="compositionally biased region" description="Polar residues" evidence="1">
    <location>
        <begin position="83"/>
        <end position="93"/>
    </location>
</feature>
<name>R7QAT5_CHOCR</name>
<sequence>MCHPHPNETHVPHLGLRPTITPPTSFSPSTPVPSHTQQIVPPPFPRPPAAHLFPTHSLSLLSRSPPPPPLFLTIFRCRISSAVQPRTQWAASNPPSRRPPTPQRIPPPPPVMPQRPARLPRRMRRAMSPPRPLTPPLLA</sequence>
<reference evidence="3" key="1">
    <citation type="journal article" date="2013" name="Proc. Natl. Acad. Sci. U.S.A.">
        <title>Genome structure and metabolic features in the red seaweed Chondrus crispus shed light on evolution of the Archaeplastida.</title>
        <authorList>
            <person name="Collen J."/>
            <person name="Porcel B."/>
            <person name="Carre W."/>
            <person name="Ball S.G."/>
            <person name="Chaparro C."/>
            <person name="Tonon T."/>
            <person name="Barbeyron T."/>
            <person name="Michel G."/>
            <person name="Noel B."/>
            <person name="Valentin K."/>
            <person name="Elias M."/>
            <person name="Artiguenave F."/>
            <person name="Arun A."/>
            <person name="Aury J.M."/>
            <person name="Barbosa-Neto J.F."/>
            <person name="Bothwell J.H."/>
            <person name="Bouget F.Y."/>
            <person name="Brillet L."/>
            <person name="Cabello-Hurtado F."/>
            <person name="Capella-Gutierrez S."/>
            <person name="Charrier B."/>
            <person name="Cladiere L."/>
            <person name="Cock J.M."/>
            <person name="Coelho S.M."/>
            <person name="Colleoni C."/>
            <person name="Czjzek M."/>
            <person name="Da Silva C."/>
            <person name="Delage L."/>
            <person name="Denoeud F."/>
            <person name="Deschamps P."/>
            <person name="Dittami S.M."/>
            <person name="Gabaldon T."/>
            <person name="Gachon C.M."/>
            <person name="Groisillier A."/>
            <person name="Herve C."/>
            <person name="Jabbari K."/>
            <person name="Katinka M."/>
            <person name="Kloareg B."/>
            <person name="Kowalczyk N."/>
            <person name="Labadie K."/>
            <person name="Leblanc C."/>
            <person name="Lopez P.J."/>
            <person name="McLachlan D.H."/>
            <person name="Meslet-Cladiere L."/>
            <person name="Moustafa A."/>
            <person name="Nehr Z."/>
            <person name="Nyvall Collen P."/>
            <person name="Panaud O."/>
            <person name="Partensky F."/>
            <person name="Poulain J."/>
            <person name="Rensing S.A."/>
            <person name="Rousvoal S."/>
            <person name="Samson G."/>
            <person name="Symeonidi A."/>
            <person name="Weissenbach J."/>
            <person name="Zambounis A."/>
            <person name="Wincker P."/>
            <person name="Boyen C."/>
        </authorList>
    </citation>
    <scope>NUCLEOTIDE SEQUENCE [LARGE SCALE GENOMIC DNA]</scope>
    <source>
        <strain evidence="3">cv. Stackhouse</strain>
    </source>
</reference>
<accession>R7QAT5</accession>
<dbReference type="GeneID" id="17322104"/>
<dbReference type="KEGG" id="ccp:CHC_T00003157001"/>
<dbReference type="EMBL" id="HG001699">
    <property type="protein sequence ID" value="CDF34570.1"/>
    <property type="molecule type" value="Genomic_DNA"/>
</dbReference>
<dbReference type="Gramene" id="CDF34570">
    <property type="protein sequence ID" value="CDF34570"/>
    <property type="gene ID" value="CHC_T00003157001"/>
</dbReference>
<protein>
    <submittedName>
        <fullName evidence="2">Uncharacterized protein</fullName>
    </submittedName>
</protein>
<proteinExistence type="predicted"/>
<feature type="compositionally biased region" description="Basic and acidic residues" evidence="1">
    <location>
        <begin position="1"/>
        <end position="11"/>
    </location>
</feature>
<feature type="compositionally biased region" description="Pro residues" evidence="1">
    <location>
        <begin position="129"/>
        <end position="139"/>
    </location>
</feature>
<keyword evidence="3" id="KW-1185">Reference proteome</keyword>
<evidence type="ECO:0000313" key="2">
    <source>
        <dbReference type="EMBL" id="CDF34570.1"/>
    </source>
</evidence>
<gene>
    <name evidence="2" type="ORF">CHC_T00003157001</name>
</gene>
<feature type="region of interest" description="Disordered" evidence="1">
    <location>
        <begin position="83"/>
        <end position="139"/>
    </location>
</feature>
<dbReference type="Proteomes" id="UP000012073">
    <property type="component" value="Unassembled WGS sequence"/>
</dbReference>
<organism evidence="2 3">
    <name type="scientific">Chondrus crispus</name>
    <name type="common">Carrageen Irish moss</name>
    <name type="synonym">Polymorpha crispa</name>
    <dbReference type="NCBI Taxonomy" id="2769"/>
    <lineage>
        <taxon>Eukaryota</taxon>
        <taxon>Rhodophyta</taxon>
        <taxon>Florideophyceae</taxon>
        <taxon>Rhodymeniophycidae</taxon>
        <taxon>Gigartinales</taxon>
        <taxon>Gigartinaceae</taxon>
        <taxon>Chondrus</taxon>
    </lineage>
</organism>
<feature type="compositionally biased region" description="Low complexity" evidence="1">
    <location>
        <begin position="18"/>
        <end position="34"/>
    </location>
</feature>